<name>A0AAD2DT28_9LAMI</name>
<dbReference type="GO" id="GO:1900150">
    <property type="term" value="P:regulation of defense response to fungus"/>
    <property type="evidence" value="ECO:0007669"/>
    <property type="project" value="InterPro"/>
</dbReference>
<keyword evidence="6" id="KW-0472">Membrane</keyword>
<feature type="domain" description="Trichome birefringence-like N-terminal" evidence="10">
    <location>
        <begin position="1017"/>
        <end position="1069"/>
    </location>
</feature>
<dbReference type="EMBL" id="OU503040">
    <property type="protein sequence ID" value="CAI9762565.1"/>
    <property type="molecule type" value="Genomic_DNA"/>
</dbReference>
<gene>
    <name evidence="12" type="ORF">FPE_LOCUS9995</name>
</gene>
<evidence type="ECO:0000259" key="11">
    <source>
        <dbReference type="Pfam" id="PF22910"/>
    </source>
</evidence>
<comment type="similarity">
    <text evidence="2">Belongs to the PC-esterase family. TBL subfamily.</text>
</comment>
<sequence length="1365" mass="154592">MAEAANARLVRCPKCEKLLSEPPDYSLYECGGCGAVLKAKKKGFMEDGLSEVYDYAEGVEISEKGSTRNVSEVGMENSVGIEHNRANEINDIDRVVFNGSSTTRIENKEVPFNSHVKREERDRTRRPEYFDDEYHSSAEGMTNDGRWGKDIDLDMKKLVYSNFHSENELDEIGHPMRPLRSRPAMDQWGLERNRSMASSANARAVAPDGRFDSSLYHGERPLSYDMDSSYRYGERMRYRDHDVDGFTRVENLENDRAELLRKLDELKDQLIRSCDLAEKPNGLGTDRRMPTTPPDPHGRHHATYVQEGLASSHGVNQQPLGPSDLKTIHSSYDHGRIPHMDNFGSILQESYPQRNFPPEFLGYGDIYQPEIFRRPPSQPPPEFLQWPSHEYHPGHYMDINRNLFASHPHEAFLHQSACSCVHCFNNNWRLPPKIHQRSQDDPNLLYHPHPVLQRLQGYISEGSNSRQMHSRQPLTMSSDGVDSENGGLIYHRPKKAVVSHGSGRICSPLAGGAPFITCCNCFELLKLRRKHISMAKNQQKIKCGSCSSIVLFELGNNGIIISVLANIDQVATETVSGSTGTLDENFSYSHGDFGANTVDMNPCSNAYDDSEPKYSPRDKKSNSSESGKRLDPLSLSSSFSENEQRLDIVHARKDISPSAELPFKEVTPYPLPDSLPHQCPDHSSANNMVNRYEKGNESKRSEQEKVGLDKLTSRQNSVKDAPVATEMDVSLNEFLNSCVSQDSVDKSKEDQPRITKGGESFFAGLIKKSFRDFSKSNQNVEDGGSQVFVNGHFIPDRLVKKAEKLAGPIQPGGYWYDIQAGFWGVMGHPCLGIIMPNIEEFDYPMPENCAAGNTGVFVNGRDLHQKDLDLLSIRGLPITRHRSYIVEISGKVMDEHTGEELDRLGKLAPTVQRQKRGFGMKVPRVGYNMEWSIRGLRPSQSWLMARVMGSRVEACGTYGQAHDLGLAFRLLYTRFTGFSPISDNTFLENAQISPLPVLPLISQEKKDGFPPEEDAGKCNVFIGDWIPYQGEPIYTNESCSFIEDHQNCMKNGRPDTGYLHWRWNPHGCKLARFDPDRFLESMRNKSWALIGDSISRNHIQSLLCILSTMEKAVEVYHDEGYKSRRWIFPTYNFTISVIWSPLLAKASIFEDVNGVSTSEIELHLDILDKNWTKQFQSLDYMIISSGKWFIKNAIYYENSKVLGCHNCPKRNFTELGFKFAYRKVLHIVFDYIIRSNHKGTIFFRTSTPDHFENGEWFSGGSCRRTVPAKEGDFGLSDVNKALREVELEEFEKASAKASQNGVNLKLFDVTPLSLLRPDGHPGPYRFFQPFAKDKNAKMINDCLHWCLPGPIDSWNDLLMDMVFNG</sequence>
<evidence type="ECO:0000259" key="8">
    <source>
        <dbReference type="Pfam" id="PF11331"/>
    </source>
</evidence>
<reference evidence="12" key="1">
    <citation type="submission" date="2023-05" db="EMBL/GenBank/DDBJ databases">
        <authorList>
            <person name="Huff M."/>
        </authorList>
    </citation>
    <scope>NUCLEOTIDE SEQUENCE</scope>
</reference>
<proteinExistence type="inferred from homology"/>
<dbReference type="InterPro" id="IPR026057">
    <property type="entry name" value="TBL_C"/>
</dbReference>
<evidence type="ECO:0000256" key="7">
    <source>
        <dbReference type="SAM" id="MobiDB-lite"/>
    </source>
</evidence>
<accession>A0AAD2DT28</accession>
<dbReference type="PANTHER" id="PTHR31105">
    <property type="entry name" value="EXTRA-LARGE G-PROTEIN-LIKE"/>
    <property type="match status" value="1"/>
</dbReference>
<dbReference type="PANTHER" id="PTHR31105:SF55">
    <property type="entry name" value="ZINC-RIBBON DOMAIN-CONTAINING PROTEIN-RELATED"/>
    <property type="match status" value="1"/>
</dbReference>
<feature type="region of interest" description="Disordered" evidence="7">
    <location>
        <begin position="602"/>
        <end position="638"/>
    </location>
</feature>
<evidence type="ECO:0000256" key="4">
    <source>
        <dbReference type="ARBA" id="ARBA00022968"/>
    </source>
</evidence>
<dbReference type="Proteomes" id="UP000834106">
    <property type="component" value="Chromosome 5"/>
</dbReference>
<evidence type="ECO:0008006" key="14">
    <source>
        <dbReference type="Google" id="ProtNLM"/>
    </source>
</evidence>
<evidence type="ECO:0000256" key="3">
    <source>
        <dbReference type="ARBA" id="ARBA00022692"/>
    </source>
</evidence>
<evidence type="ECO:0000256" key="1">
    <source>
        <dbReference type="ARBA" id="ARBA00004167"/>
    </source>
</evidence>
<keyword evidence="3" id="KW-0812">Transmembrane</keyword>
<dbReference type="Pfam" id="PF11331">
    <property type="entry name" value="Zn_ribbon_12"/>
    <property type="match status" value="1"/>
</dbReference>
<keyword evidence="13" id="KW-1185">Reference proteome</keyword>
<feature type="domain" description="Enhanced disease resistance 4-like N-terminal" evidence="11">
    <location>
        <begin position="7"/>
        <end position="39"/>
    </location>
</feature>
<keyword evidence="5" id="KW-1133">Transmembrane helix</keyword>
<dbReference type="InterPro" id="IPR040244">
    <property type="entry name" value="EDR4-like"/>
</dbReference>
<comment type="subcellular location">
    <subcellularLocation>
        <location evidence="1">Membrane</location>
        <topology evidence="1">Single-pass membrane protein</topology>
    </subcellularLocation>
</comment>
<dbReference type="GO" id="GO:0016740">
    <property type="term" value="F:transferase activity"/>
    <property type="evidence" value="ECO:0007669"/>
    <property type="project" value="InterPro"/>
</dbReference>
<feature type="region of interest" description="Disordered" evidence="7">
    <location>
        <begin position="278"/>
        <end position="300"/>
    </location>
</feature>
<dbReference type="InterPro" id="IPR021480">
    <property type="entry name" value="Zinc_ribbon_12"/>
</dbReference>
<feature type="region of interest" description="Disordered" evidence="7">
    <location>
        <begin position="694"/>
        <end position="720"/>
    </location>
</feature>
<evidence type="ECO:0000259" key="10">
    <source>
        <dbReference type="Pfam" id="PF14416"/>
    </source>
</evidence>
<evidence type="ECO:0000256" key="6">
    <source>
        <dbReference type="ARBA" id="ARBA00023136"/>
    </source>
</evidence>
<organism evidence="12 13">
    <name type="scientific">Fraxinus pennsylvanica</name>
    <dbReference type="NCBI Taxonomy" id="56036"/>
    <lineage>
        <taxon>Eukaryota</taxon>
        <taxon>Viridiplantae</taxon>
        <taxon>Streptophyta</taxon>
        <taxon>Embryophyta</taxon>
        <taxon>Tracheophyta</taxon>
        <taxon>Spermatophyta</taxon>
        <taxon>Magnoliopsida</taxon>
        <taxon>eudicotyledons</taxon>
        <taxon>Gunneridae</taxon>
        <taxon>Pentapetalae</taxon>
        <taxon>asterids</taxon>
        <taxon>lamiids</taxon>
        <taxon>Lamiales</taxon>
        <taxon>Oleaceae</taxon>
        <taxon>Oleeae</taxon>
        <taxon>Fraxinus</taxon>
    </lineage>
</organism>
<evidence type="ECO:0000259" key="9">
    <source>
        <dbReference type="Pfam" id="PF13839"/>
    </source>
</evidence>
<evidence type="ECO:0000313" key="13">
    <source>
        <dbReference type="Proteomes" id="UP000834106"/>
    </source>
</evidence>
<keyword evidence="4" id="KW-0735">Signal-anchor</keyword>
<feature type="domain" description="Probable zinc-ribbon" evidence="8">
    <location>
        <begin position="510"/>
        <end position="554"/>
    </location>
</feature>
<feature type="compositionally biased region" description="Basic and acidic residues" evidence="7">
    <location>
        <begin position="694"/>
        <end position="712"/>
    </location>
</feature>
<dbReference type="Pfam" id="PF22910">
    <property type="entry name" value="EDR4-like_1st"/>
    <property type="match status" value="1"/>
</dbReference>
<dbReference type="InterPro" id="IPR055126">
    <property type="entry name" value="EDR4-like_N"/>
</dbReference>
<dbReference type="GO" id="GO:0016020">
    <property type="term" value="C:membrane"/>
    <property type="evidence" value="ECO:0007669"/>
    <property type="project" value="UniProtKB-SubCell"/>
</dbReference>
<evidence type="ECO:0000256" key="2">
    <source>
        <dbReference type="ARBA" id="ARBA00007727"/>
    </source>
</evidence>
<protein>
    <recommendedName>
        <fullName evidence="14">Zinc-ribbon domain-containing protein</fullName>
    </recommendedName>
</protein>
<feature type="compositionally biased region" description="Basic and acidic residues" evidence="7">
    <location>
        <begin position="610"/>
        <end position="631"/>
    </location>
</feature>
<dbReference type="InterPro" id="IPR025846">
    <property type="entry name" value="TBL_N"/>
</dbReference>
<feature type="domain" description="Trichome birefringence-like C-terminal" evidence="9">
    <location>
        <begin position="1070"/>
        <end position="1361"/>
    </location>
</feature>
<dbReference type="Pfam" id="PF14416">
    <property type="entry name" value="PMR5N"/>
    <property type="match status" value="1"/>
</dbReference>
<evidence type="ECO:0000313" key="12">
    <source>
        <dbReference type="EMBL" id="CAI9762565.1"/>
    </source>
</evidence>
<evidence type="ECO:0000256" key="5">
    <source>
        <dbReference type="ARBA" id="ARBA00022989"/>
    </source>
</evidence>
<dbReference type="Pfam" id="PF13839">
    <property type="entry name" value="PC-Esterase"/>
    <property type="match status" value="1"/>
</dbReference>